<evidence type="ECO:0000256" key="7">
    <source>
        <dbReference type="SAM" id="Coils"/>
    </source>
</evidence>
<evidence type="ECO:0000256" key="6">
    <source>
        <dbReference type="ARBA" id="ARBA00023136"/>
    </source>
</evidence>
<keyword evidence="4 8" id="KW-0812">Transmembrane</keyword>
<keyword evidence="3" id="KW-1003">Cell membrane</keyword>
<reference evidence="10" key="1">
    <citation type="submission" date="2020-11" db="EMBL/GenBank/DDBJ databases">
        <title>Halonatronomonas betainensis gen. nov., sp. nov. a novel haloalkaliphilic representative of the family Halanaerobiacae capable of betaine degradation.</title>
        <authorList>
            <person name="Boltyanskaya Y."/>
            <person name="Kevbrin V."/>
            <person name="Detkova E."/>
            <person name="Grouzdev D.S."/>
            <person name="Koziaeva V."/>
            <person name="Zhilina T."/>
        </authorList>
    </citation>
    <scope>NUCLEOTIDE SEQUENCE</scope>
    <source>
        <strain evidence="10">Z-7014</strain>
    </source>
</reference>
<keyword evidence="6 8" id="KW-0472">Membrane</keyword>
<keyword evidence="7" id="KW-0175">Coiled coil</keyword>
<protein>
    <recommendedName>
        <fullName evidence="9">Polysaccharide chain length determinant N-terminal domain-containing protein</fullName>
    </recommendedName>
</protein>
<dbReference type="EMBL" id="JADPIE010000007">
    <property type="protein sequence ID" value="MBF8437744.1"/>
    <property type="molecule type" value="Genomic_DNA"/>
</dbReference>
<evidence type="ECO:0000313" key="10">
    <source>
        <dbReference type="EMBL" id="MBF8437744.1"/>
    </source>
</evidence>
<accession>A0A931FAM0</accession>
<evidence type="ECO:0000256" key="2">
    <source>
        <dbReference type="ARBA" id="ARBA00006683"/>
    </source>
</evidence>
<feature type="domain" description="Polysaccharide chain length determinant N-terminal" evidence="9">
    <location>
        <begin position="11"/>
        <end position="79"/>
    </location>
</feature>
<dbReference type="InterPro" id="IPR050445">
    <property type="entry name" value="Bact_polysacc_biosynth/exp"/>
</dbReference>
<evidence type="ECO:0000256" key="4">
    <source>
        <dbReference type="ARBA" id="ARBA00022692"/>
    </source>
</evidence>
<comment type="subcellular location">
    <subcellularLocation>
        <location evidence="1">Cell membrane</location>
        <topology evidence="1">Multi-pass membrane protein</topology>
    </subcellularLocation>
</comment>
<dbReference type="RefSeq" id="WP_270454752.1">
    <property type="nucleotide sequence ID" value="NZ_JADPIE010000007.1"/>
</dbReference>
<feature type="transmembrane region" description="Helical" evidence="8">
    <location>
        <begin position="248"/>
        <end position="270"/>
    </location>
</feature>
<gene>
    <name evidence="10" type="ORF">I0Q91_11670</name>
</gene>
<proteinExistence type="inferred from homology"/>
<comment type="caution">
    <text evidence="10">The sequence shown here is derived from an EMBL/GenBank/DDBJ whole genome shotgun (WGS) entry which is preliminary data.</text>
</comment>
<dbReference type="Proteomes" id="UP000621436">
    <property type="component" value="Unassembled WGS sequence"/>
</dbReference>
<evidence type="ECO:0000256" key="8">
    <source>
        <dbReference type="SAM" id="Phobius"/>
    </source>
</evidence>
<comment type="similarity">
    <text evidence="2">Belongs to the CpsC/CapA family.</text>
</comment>
<organism evidence="10 11">
    <name type="scientific">Halonatronomonas betaini</name>
    <dbReference type="NCBI Taxonomy" id="2778430"/>
    <lineage>
        <taxon>Bacteria</taxon>
        <taxon>Bacillati</taxon>
        <taxon>Bacillota</taxon>
        <taxon>Clostridia</taxon>
        <taxon>Halanaerobiales</taxon>
        <taxon>Halarsenatibacteraceae</taxon>
        <taxon>Halonatronomonas</taxon>
    </lineage>
</organism>
<dbReference type="GO" id="GO:0005886">
    <property type="term" value="C:plasma membrane"/>
    <property type="evidence" value="ECO:0007669"/>
    <property type="project" value="UniProtKB-SubCell"/>
</dbReference>
<dbReference type="InterPro" id="IPR003856">
    <property type="entry name" value="LPS_length_determ_N"/>
</dbReference>
<sequence>MQENNTYDEYEIDLREYIMLLWNKKWLIIGLVIIAMVAAWAVSSFIMDETYETEATLRMTDVSGPFRSVEQTRENLRSESIAGPILSEFGYEPSTSRFRSFARNNINLNRIDDTNYIRLEVAAGEAETAYQIAQRMSDAFIEGSDEQYDNWMSRREDELETYRQRRENYDRQIQEAEQQIQELAESDLDAAARNLIDSSISQRISLYVQEYDRQQERIFDLEDRLADIERAEVINAAYMPTSPSEPRVRLNMAVAAVLAGMIGVFGVFFIEFLKEDDQ</sequence>
<dbReference type="PANTHER" id="PTHR32309:SF13">
    <property type="entry name" value="FERRIC ENTEROBACTIN TRANSPORT PROTEIN FEPE"/>
    <property type="match status" value="1"/>
</dbReference>
<feature type="coiled-coil region" evidence="7">
    <location>
        <begin position="152"/>
        <end position="231"/>
    </location>
</feature>
<name>A0A931FAM0_9FIRM</name>
<evidence type="ECO:0000313" key="11">
    <source>
        <dbReference type="Proteomes" id="UP000621436"/>
    </source>
</evidence>
<evidence type="ECO:0000256" key="3">
    <source>
        <dbReference type="ARBA" id="ARBA00022475"/>
    </source>
</evidence>
<dbReference type="Pfam" id="PF02706">
    <property type="entry name" value="Wzz"/>
    <property type="match status" value="1"/>
</dbReference>
<dbReference type="PANTHER" id="PTHR32309">
    <property type="entry name" value="TYROSINE-PROTEIN KINASE"/>
    <property type="match status" value="1"/>
</dbReference>
<evidence type="ECO:0000256" key="1">
    <source>
        <dbReference type="ARBA" id="ARBA00004651"/>
    </source>
</evidence>
<evidence type="ECO:0000259" key="9">
    <source>
        <dbReference type="Pfam" id="PF02706"/>
    </source>
</evidence>
<dbReference type="AlphaFoldDB" id="A0A931FAM0"/>
<keyword evidence="11" id="KW-1185">Reference proteome</keyword>
<feature type="transmembrane region" description="Helical" evidence="8">
    <location>
        <begin position="26"/>
        <end position="47"/>
    </location>
</feature>
<dbReference type="GO" id="GO:0004713">
    <property type="term" value="F:protein tyrosine kinase activity"/>
    <property type="evidence" value="ECO:0007669"/>
    <property type="project" value="TreeGrafter"/>
</dbReference>
<keyword evidence="5 8" id="KW-1133">Transmembrane helix</keyword>
<evidence type="ECO:0000256" key="5">
    <source>
        <dbReference type="ARBA" id="ARBA00022989"/>
    </source>
</evidence>